<dbReference type="OrthoDB" id="10259681at2759"/>
<dbReference type="Proteomes" id="UP001165082">
    <property type="component" value="Unassembled WGS sequence"/>
</dbReference>
<dbReference type="EMBL" id="BRXZ01000853">
    <property type="protein sequence ID" value="GMH55766.1"/>
    <property type="molecule type" value="Genomic_DNA"/>
</dbReference>
<keyword evidence="3" id="KW-1185">Reference proteome</keyword>
<dbReference type="Pfam" id="PF01250">
    <property type="entry name" value="Ribosomal_S6"/>
    <property type="match status" value="1"/>
</dbReference>
<organism evidence="2 3">
    <name type="scientific">Triparma retinervis</name>
    <dbReference type="NCBI Taxonomy" id="2557542"/>
    <lineage>
        <taxon>Eukaryota</taxon>
        <taxon>Sar</taxon>
        <taxon>Stramenopiles</taxon>
        <taxon>Ochrophyta</taxon>
        <taxon>Bolidophyceae</taxon>
        <taxon>Parmales</taxon>
        <taxon>Triparmaceae</taxon>
        <taxon>Triparma</taxon>
    </lineage>
</organism>
<dbReference type="SUPFAM" id="SSF54995">
    <property type="entry name" value="Ribosomal protein S6"/>
    <property type="match status" value="1"/>
</dbReference>
<comment type="caution">
    <text evidence="2">The sequence shown here is derived from an EMBL/GenBank/DDBJ whole genome shotgun (WGS) entry which is preliminary data.</text>
</comment>
<evidence type="ECO:0000313" key="2">
    <source>
        <dbReference type="EMBL" id="GMH55766.1"/>
    </source>
</evidence>
<protein>
    <recommendedName>
        <fullName evidence="4">Ribosomal protein S6</fullName>
    </recommendedName>
</protein>
<dbReference type="Gene3D" id="3.30.70.60">
    <property type="match status" value="1"/>
</dbReference>
<evidence type="ECO:0000256" key="1">
    <source>
        <dbReference type="ARBA" id="ARBA00009512"/>
    </source>
</evidence>
<reference evidence="2" key="1">
    <citation type="submission" date="2022-07" db="EMBL/GenBank/DDBJ databases">
        <title>Genome analysis of Parmales, a sister group of diatoms, reveals the evolutionary specialization of diatoms from phago-mixotrophs to photoautotrophs.</title>
        <authorList>
            <person name="Ban H."/>
            <person name="Sato S."/>
            <person name="Yoshikawa S."/>
            <person name="Kazumasa Y."/>
            <person name="Nakamura Y."/>
            <person name="Ichinomiya M."/>
            <person name="Saitoh K."/>
            <person name="Sato N."/>
            <person name="Blanc-Mathieu R."/>
            <person name="Endo H."/>
            <person name="Kuwata A."/>
            <person name="Ogata H."/>
        </authorList>
    </citation>
    <scope>NUCLEOTIDE SEQUENCE</scope>
</reference>
<gene>
    <name evidence="2" type="ORF">TrRE_jg10933</name>
</gene>
<comment type="similarity">
    <text evidence="1">Belongs to the bacterial ribosomal protein bS6 family.</text>
</comment>
<dbReference type="InterPro" id="IPR014717">
    <property type="entry name" value="Transl_elong_EF1B/ribsomal_bS6"/>
</dbReference>
<dbReference type="AlphaFoldDB" id="A0A9W6ZPL0"/>
<dbReference type="InterPro" id="IPR000529">
    <property type="entry name" value="Ribosomal_bS6"/>
</dbReference>
<dbReference type="GO" id="GO:0006412">
    <property type="term" value="P:translation"/>
    <property type="evidence" value="ECO:0007669"/>
    <property type="project" value="InterPro"/>
</dbReference>
<proteinExistence type="inferred from homology"/>
<name>A0A9W6ZPL0_9STRA</name>
<dbReference type="InterPro" id="IPR035980">
    <property type="entry name" value="Ribosomal_bS6_sf"/>
</dbReference>
<sequence length="128" mass="14615">MPLFSLLMTVKAPTPSSIIAPFVKSLAKTIVGEGGVVRTVENLGVRRLPMRAKARFADREGNRYFDEGRLVNIRFDTNPATLREVQRIVKLQEAVISETITREKDVSREANVKKMKQNKFFDYHKHKA</sequence>
<evidence type="ECO:0000313" key="3">
    <source>
        <dbReference type="Proteomes" id="UP001165082"/>
    </source>
</evidence>
<dbReference type="GO" id="GO:0019843">
    <property type="term" value="F:rRNA binding"/>
    <property type="evidence" value="ECO:0007669"/>
    <property type="project" value="InterPro"/>
</dbReference>
<accession>A0A9W6ZPL0</accession>
<dbReference type="GO" id="GO:0005840">
    <property type="term" value="C:ribosome"/>
    <property type="evidence" value="ECO:0007669"/>
    <property type="project" value="InterPro"/>
</dbReference>
<dbReference type="GO" id="GO:0003735">
    <property type="term" value="F:structural constituent of ribosome"/>
    <property type="evidence" value="ECO:0007669"/>
    <property type="project" value="InterPro"/>
</dbReference>
<evidence type="ECO:0008006" key="4">
    <source>
        <dbReference type="Google" id="ProtNLM"/>
    </source>
</evidence>